<protein>
    <submittedName>
        <fullName evidence="4">M56 family metallopeptidase</fullName>
    </submittedName>
</protein>
<keyword evidence="2" id="KW-0472">Membrane</keyword>
<feature type="domain" description="Peptidase M56" evidence="3">
    <location>
        <begin position="130"/>
        <end position="280"/>
    </location>
</feature>
<keyword evidence="2" id="KW-1133">Transmembrane helix</keyword>
<sequence>MTADVLPFASVALVRAAGFTLLHSLWQGGLVALLTAALLAGLRHRPAQLRYPVTALALLAVTGLAVLTFGYYYCQAAPTLTPSDLAAPALSAAAPAAAAGQLAVSSGHHLGTNDTLVGLAARLLVVGSRQAEQHLLTLVGLWALGVLGMSVRFAMGIAYTQRLRRHQVVSLPARWQKRVNELVQRAGLRQSVRVLASGLVATPVVIGHFKPLILVPLGAVSGLSAPELEMIFAHEIGHIARRDYLVNVLQSVAEVVFFYNPAVWFLSAGLRTERENCCDDLATELCGNPLLLARALASLAEWTYANRLPQLALAATGPRESALYDRVQRLVRAAPPTTTFSPRDGFGILSIALMSVGIIGGNAMASVGGVAEPLAPAKTAAPLAPLSKGAAGSPEAGALGEPAVSRRETQPPQTADELRASFETHLLNDRLIESRLRYTYKLTARTFSVNGRLQPAGIVAKYRALYEQGTGTKLKAQDAYQTTKNSQSTGPATSLAGAPAPVAAPAPLVAVPAQPDAHKVAQQLIRDGLIAPEAKKFGLVLNGQGLVVDGKQQSPELTEKYRKFLNAPLDPTGHMNTEVSIHIDE</sequence>
<evidence type="ECO:0000313" key="4">
    <source>
        <dbReference type="EMBL" id="RIY06055.1"/>
    </source>
</evidence>
<gene>
    <name evidence="4" type="ORF">D0T11_19650</name>
</gene>
<feature type="transmembrane region" description="Helical" evidence="2">
    <location>
        <begin position="26"/>
        <end position="42"/>
    </location>
</feature>
<dbReference type="Proteomes" id="UP000284250">
    <property type="component" value="Unassembled WGS sequence"/>
</dbReference>
<comment type="caution">
    <text evidence="4">The sequence shown here is derived from an EMBL/GenBank/DDBJ whole genome shotgun (WGS) entry which is preliminary data.</text>
</comment>
<dbReference type="CDD" id="cd07341">
    <property type="entry name" value="M56_BlaR1_MecR1_like"/>
    <property type="match status" value="1"/>
</dbReference>
<proteinExistence type="predicted"/>
<evidence type="ECO:0000256" key="2">
    <source>
        <dbReference type="SAM" id="Phobius"/>
    </source>
</evidence>
<dbReference type="InterPro" id="IPR008756">
    <property type="entry name" value="Peptidase_M56"/>
</dbReference>
<dbReference type="OrthoDB" id="15218at2"/>
<accession>A0A418QLM7</accession>
<dbReference type="RefSeq" id="WP_119657519.1">
    <property type="nucleotide sequence ID" value="NZ_JBHUOI010000029.1"/>
</dbReference>
<evidence type="ECO:0000256" key="1">
    <source>
        <dbReference type="SAM" id="MobiDB-lite"/>
    </source>
</evidence>
<organism evidence="4 5">
    <name type="scientific">Hymenobacter rubripertinctus</name>
    <dbReference type="NCBI Taxonomy" id="2029981"/>
    <lineage>
        <taxon>Bacteria</taxon>
        <taxon>Pseudomonadati</taxon>
        <taxon>Bacteroidota</taxon>
        <taxon>Cytophagia</taxon>
        <taxon>Cytophagales</taxon>
        <taxon>Hymenobacteraceae</taxon>
        <taxon>Hymenobacter</taxon>
    </lineage>
</organism>
<keyword evidence="5" id="KW-1185">Reference proteome</keyword>
<feature type="region of interest" description="Disordered" evidence="1">
    <location>
        <begin position="386"/>
        <end position="413"/>
    </location>
</feature>
<feature type="transmembrane region" description="Helical" evidence="2">
    <location>
        <begin position="135"/>
        <end position="155"/>
    </location>
</feature>
<evidence type="ECO:0000259" key="3">
    <source>
        <dbReference type="Pfam" id="PF05569"/>
    </source>
</evidence>
<dbReference type="PANTHER" id="PTHR34978:SF3">
    <property type="entry name" value="SLR0241 PROTEIN"/>
    <property type="match status" value="1"/>
</dbReference>
<evidence type="ECO:0000313" key="5">
    <source>
        <dbReference type="Proteomes" id="UP000284250"/>
    </source>
</evidence>
<dbReference type="PANTHER" id="PTHR34978">
    <property type="entry name" value="POSSIBLE SENSOR-TRANSDUCER PROTEIN BLAR"/>
    <property type="match status" value="1"/>
</dbReference>
<dbReference type="Gene3D" id="3.30.2010.10">
    <property type="entry name" value="Metalloproteases ('zincins'), catalytic domain"/>
    <property type="match status" value="1"/>
</dbReference>
<name>A0A418QLM7_9BACT</name>
<dbReference type="InterPro" id="IPR052173">
    <property type="entry name" value="Beta-lactam_resp_regulator"/>
</dbReference>
<feature type="transmembrane region" description="Helical" evidence="2">
    <location>
        <begin position="54"/>
        <end position="73"/>
    </location>
</feature>
<keyword evidence="2" id="KW-0812">Transmembrane</keyword>
<dbReference type="AlphaFoldDB" id="A0A418QLM7"/>
<dbReference type="Pfam" id="PF05569">
    <property type="entry name" value="Peptidase_M56"/>
    <property type="match status" value="1"/>
</dbReference>
<reference evidence="4 5" key="1">
    <citation type="submission" date="2019-01" db="EMBL/GenBank/DDBJ databases">
        <title>Hymenobacter humicola sp. nov., isolated from soils in Antarctica.</title>
        <authorList>
            <person name="Sedlacek I."/>
            <person name="Holochova P."/>
            <person name="Kralova S."/>
            <person name="Pantucek R."/>
            <person name="Stankova E."/>
            <person name="Vrbovska V."/>
            <person name="Kristofova L."/>
            <person name="Svec P."/>
            <person name="Busse H.-J."/>
        </authorList>
    </citation>
    <scope>NUCLEOTIDE SEQUENCE [LARGE SCALE GENOMIC DNA]</scope>
    <source>
        <strain evidence="4 5">CCM 8852</strain>
    </source>
</reference>
<dbReference type="EMBL" id="QYCN01000045">
    <property type="protein sequence ID" value="RIY06055.1"/>
    <property type="molecule type" value="Genomic_DNA"/>
</dbReference>